<comment type="caution">
    <text evidence="7">The sequence shown here is derived from an EMBL/GenBank/DDBJ whole genome shotgun (WGS) entry which is preliminary data.</text>
</comment>
<evidence type="ECO:0000313" key="8">
    <source>
        <dbReference type="EMBL" id="KKH45773.1"/>
    </source>
</evidence>
<dbReference type="AlphaFoldDB" id="A0A0F8NCS2"/>
<evidence type="ECO:0000256" key="5">
    <source>
        <dbReference type="ARBA" id="ARBA00023136"/>
    </source>
</evidence>
<dbReference type="Proteomes" id="UP000034672">
    <property type="component" value="Unassembled WGS sequence"/>
</dbReference>
<dbReference type="Pfam" id="PF01943">
    <property type="entry name" value="Polysacc_synt"/>
    <property type="match status" value="1"/>
</dbReference>
<feature type="transmembrane region" description="Helical" evidence="6">
    <location>
        <begin position="80"/>
        <end position="108"/>
    </location>
</feature>
<organism evidence="7 10">
    <name type="scientific">Methanosarcina mazei</name>
    <name type="common">Methanosarcina frisia</name>
    <dbReference type="NCBI Taxonomy" id="2209"/>
    <lineage>
        <taxon>Archaea</taxon>
        <taxon>Methanobacteriati</taxon>
        <taxon>Methanobacteriota</taxon>
        <taxon>Stenosarchaea group</taxon>
        <taxon>Methanomicrobia</taxon>
        <taxon>Methanosarcinales</taxon>
        <taxon>Methanosarcinaceae</taxon>
        <taxon>Methanosarcina</taxon>
    </lineage>
</organism>
<evidence type="ECO:0000313" key="7">
    <source>
        <dbReference type="EMBL" id="KKH38755.1"/>
    </source>
</evidence>
<dbReference type="CDD" id="cd13128">
    <property type="entry name" value="MATE_Wzx_like"/>
    <property type="match status" value="1"/>
</dbReference>
<dbReference type="EMBL" id="JJQI01000072">
    <property type="protein sequence ID" value="KKH38755.1"/>
    <property type="molecule type" value="Genomic_DNA"/>
</dbReference>
<protein>
    <submittedName>
        <fullName evidence="7">Uncharacterized protein</fullName>
    </submittedName>
</protein>
<keyword evidence="3 6" id="KW-0812">Transmembrane</keyword>
<comment type="subcellular location">
    <subcellularLocation>
        <location evidence="1">Cell membrane</location>
        <topology evidence="1">Multi-pass membrane protein</topology>
    </subcellularLocation>
</comment>
<evidence type="ECO:0000256" key="6">
    <source>
        <dbReference type="SAM" id="Phobius"/>
    </source>
</evidence>
<dbReference type="GO" id="GO:0005886">
    <property type="term" value="C:plasma membrane"/>
    <property type="evidence" value="ECO:0007669"/>
    <property type="project" value="UniProtKB-SubCell"/>
</dbReference>
<feature type="transmembrane region" description="Helical" evidence="6">
    <location>
        <begin position="416"/>
        <end position="434"/>
    </location>
</feature>
<gene>
    <name evidence="7" type="ORF">DU71_13705</name>
    <name evidence="8" type="ORF">DU72_00890</name>
</gene>
<feature type="transmembrane region" description="Helical" evidence="6">
    <location>
        <begin position="46"/>
        <end position="68"/>
    </location>
</feature>
<dbReference type="Proteomes" id="UP000034259">
    <property type="component" value="Unassembled WGS sequence"/>
</dbReference>
<evidence type="ECO:0000313" key="9">
    <source>
        <dbReference type="Proteomes" id="UP000034259"/>
    </source>
</evidence>
<dbReference type="InterPro" id="IPR050833">
    <property type="entry name" value="Poly_Biosynth_Transport"/>
</dbReference>
<feature type="transmembrane region" description="Helical" evidence="6">
    <location>
        <begin position="382"/>
        <end position="404"/>
    </location>
</feature>
<feature type="transmembrane region" description="Helical" evidence="6">
    <location>
        <begin position="114"/>
        <end position="135"/>
    </location>
</feature>
<dbReference type="PANTHER" id="PTHR30250:SF11">
    <property type="entry name" value="O-ANTIGEN TRANSPORTER-RELATED"/>
    <property type="match status" value="1"/>
</dbReference>
<reference evidence="9 10" key="1">
    <citation type="journal article" date="2015" name="ISME J.">
        <title>Genomic and phenotypic differentiation among Methanosarcina mazei populations from Columbia River sediment.</title>
        <authorList>
            <person name="Youngblut N.D."/>
            <person name="Wirth J.S."/>
            <person name="Henriksen J.R."/>
            <person name="Smith M."/>
            <person name="Simon H."/>
            <person name="Metcalf W.W."/>
            <person name="Whitaker R.J."/>
        </authorList>
    </citation>
    <scope>NUCLEOTIDE SEQUENCE [LARGE SCALE GENOMIC DNA]</scope>
    <source>
        <strain evidence="7 10">1.H.A.1A.4</strain>
        <strain evidence="8 9">1.H.A.2.1</strain>
    </source>
</reference>
<keyword evidence="2" id="KW-1003">Cell membrane</keyword>
<keyword evidence="5 6" id="KW-0472">Membrane</keyword>
<proteinExistence type="predicted"/>
<evidence type="ECO:0000256" key="1">
    <source>
        <dbReference type="ARBA" id="ARBA00004651"/>
    </source>
</evidence>
<feature type="transmembrane region" description="Helical" evidence="6">
    <location>
        <begin position="12"/>
        <end position="34"/>
    </location>
</feature>
<evidence type="ECO:0000256" key="2">
    <source>
        <dbReference type="ARBA" id="ARBA00022475"/>
    </source>
</evidence>
<accession>A0A0F8NCS2</accession>
<keyword evidence="4 6" id="KW-1133">Transmembrane helix</keyword>
<evidence type="ECO:0000256" key="4">
    <source>
        <dbReference type="ARBA" id="ARBA00022989"/>
    </source>
</evidence>
<name>A0A0F8NCS2_METMZ</name>
<evidence type="ECO:0000256" key="3">
    <source>
        <dbReference type="ARBA" id="ARBA00022692"/>
    </source>
</evidence>
<feature type="transmembrane region" description="Helical" evidence="6">
    <location>
        <begin position="321"/>
        <end position="339"/>
    </location>
</feature>
<feature type="transmembrane region" description="Helical" evidence="6">
    <location>
        <begin position="293"/>
        <end position="309"/>
    </location>
</feature>
<evidence type="ECO:0000313" key="10">
    <source>
        <dbReference type="Proteomes" id="UP000034672"/>
    </source>
</evidence>
<dbReference type="RefSeq" id="WP_048049030.1">
    <property type="nucleotide sequence ID" value="NZ_JJQI01000072.1"/>
</dbReference>
<feature type="transmembrane region" description="Helical" evidence="6">
    <location>
        <begin position="440"/>
        <end position="460"/>
    </location>
</feature>
<feature type="transmembrane region" description="Helical" evidence="6">
    <location>
        <begin position="250"/>
        <end position="272"/>
    </location>
</feature>
<dbReference type="EMBL" id="JJQK01000246">
    <property type="protein sequence ID" value="KKH45773.1"/>
    <property type="molecule type" value="Genomic_DNA"/>
</dbReference>
<sequence>MSIVRKIAKNTGIIITGNVVFKLISLVVTIYLVRYLGVADFGKFNFLFAYLSFFTLITEFGLSTILIREISQNKDKTAELVGNALSITFLLSILSFILSITMISLISYPADTTFYIYVVSISIFFISYSGVYASIFRANLKMEYNQYAKIISRIFSAILIFFVIFSGGKLIHIVIIMVVAEFINALLNYSYSKKFINPSFKLNIDIWKHLLTESFPIALSSMFAVIYHNIDIIMLSSMRGDTSVGYYSAALKVVAPLGLITSGLTMSLFPVISSYAKNSLEKLSNAYVISLKYILLISLPITVGVSFTSKEIISFVFGSEFMPAAIVLVILIWVQLFVFTNTINIDTLISLHKQNKVTKVAFAGSILNILLNSLLIPKYDFYGASFATVLTEIIILLLLFPSVLKKVNISSMNKSIIKILLANLILSIYLFILLPKFNFYVIIFTSVFVYFTFYFLIGGVNDMDKKIFKKLFHH</sequence>
<dbReference type="PANTHER" id="PTHR30250">
    <property type="entry name" value="PST FAMILY PREDICTED COLANIC ACID TRANSPORTER"/>
    <property type="match status" value="1"/>
</dbReference>
<feature type="transmembrane region" description="Helical" evidence="6">
    <location>
        <begin position="210"/>
        <end position="230"/>
    </location>
</feature>
<dbReference type="PATRIC" id="fig|2209.52.peg.2975"/>
<dbReference type="InterPro" id="IPR002797">
    <property type="entry name" value="Polysacc_synth"/>
</dbReference>